<dbReference type="EMBL" id="NCSJ02000023">
    <property type="protein sequence ID" value="RFU34260.1"/>
    <property type="molecule type" value="Genomic_DNA"/>
</dbReference>
<organism evidence="1 2">
    <name type="scientific">Scytalidium lignicola</name>
    <name type="common">Hyphomycete</name>
    <dbReference type="NCBI Taxonomy" id="5539"/>
    <lineage>
        <taxon>Eukaryota</taxon>
        <taxon>Fungi</taxon>
        <taxon>Dikarya</taxon>
        <taxon>Ascomycota</taxon>
        <taxon>Pezizomycotina</taxon>
        <taxon>Leotiomycetes</taxon>
        <taxon>Leotiomycetes incertae sedis</taxon>
        <taxon>Scytalidium</taxon>
    </lineage>
</organism>
<gene>
    <name evidence="1" type="ORF">B7463_g2044</name>
</gene>
<reference evidence="1 2" key="1">
    <citation type="submission" date="2018-05" db="EMBL/GenBank/DDBJ databases">
        <title>Draft genome sequence of Scytalidium lignicola DSM 105466, a ubiquitous saprotrophic fungus.</title>
        <authorList>
            <person name="Buettner E."/>
            <person name="Gebauer A.M."/>
            <person name="Hofrichter M."/>
            <person name="Liers C."/>
            <person name="Kellner H."/>
        </authorList>
    </citation>
    <scope>NUCLEOTIDE SEQUENCE [LARGE SCALE GENOMIC DNA]</scope>
    <source>
        <strain evidence="1 2">DSM 105466</strain>
    </source>
</reference>
<comment type="caution">
    <text evidence="1">The sequence shown here is derived from an EMBL/GenBank/DDBJ whole genome shotgun (WGS) entry which is preliminary data.</text>
</comment>
<evidence type="ECO:0000313" key="2">
    <source>
        <dbReference type="Proteomes" id="UP000258309"/>
    </source>
</evidence>
<keyword evidence="2" id="KW-1185">Reference proteome</keyword>
<accession>A0A3E2HLK3</accession>
<protein>
    <submittedName>
        <fullName evidence="1">Uncharacterized protein</fullName>
    </submittedName>
</protein>
<dbReference type="OrthoDB" id="4177740at2759"/>
<dbReference type="AlphaFoldDB" id="A0A3E2HLK3"/>
<name>A0A3E2HLK3_SCYLI</name>
<proteinExistence type="predicted"/>
<dbReference type="Proteomes" id="UP000258309">
    <property type="component" value="Unassembled WGS sequence"/>
</dbReference>
<evidence type="ECO:0000313" key="1">
    <source>
        <dbReference type="EMBL" id="RFU34260.1"/>
    </source>
</evidence>
<feature type="non-terminal residue" evidence="1">
    <location>
        <position position="1"/>
    </location>
</feature>
<sequence>MSHQQPIPAWIEEVRRNRCQALRELEKRLCEYQHVEVEEVDLINLGISVVEMHANAAVDSVPELFFRFPQNDLPPPDDDKVGEAYPVYTVPTTGLRPKRLDYIKKMRGYMASYGEVCFDDFKEKLQASTSKKEVNKWLRGTWGYGEVEDLEIPYSVVQFEPFFWMVTGTDELPDQQYPHLVCYMDLDFEGVAKLLREELLATVRMMLGRLESKRGEGHTVAPVCLLRIPFFLTMVLHTDVFARGATTRSHYASGLRRKGPSHLLHKLHDFTTKNYEGLEAFARIDICTVVGNTMTNKRR</sequence>
<feature type="non-terminal residue" evidence="1">
    <location>
        <position position="299"/>
    </location>
</feature>